<organism evidence="4 5">
    <name type="scientific">Metarhizium rileyi (strain RCEF 4871)</name>
    <name type="common">Nomuraea rileyi</name>
    <dbReference type="NCBI Taxonomy" id="1649241"/>
    <lineage>
        <taxon>Eukaryota</taxon>
        <taxon>Fungi</taxon>
        <taxon>Dikarya</taxon>
        <taxon>Ascomycota</taxon>
        <taxon>Pezizomycotina</taxon>
        <taxon>Sordariomycetes</taxon>
        <taxon>Hypocreomycetidae</taxon>
        <taxon>Hypocreales</taxon>
        <taxon>Clavicipitaceae</taxon>
        <taxon>Metarhizium</taxon>
    </lineage>
</organism>
<reference evidence="5" key="1">
    <citation type="submission" date="2018-12" db="EMBL/GenBank/DDBJ databases">
        <title>The complete genome of Metarhizium rileyi, a key fungal pathogen of Lepidoptera.</title>
        <authorList>
            <person name="Binneck E."/>
            <person name="Lastra C.C.L."/>
            <person name="Sosa-Gomez D.R."/>
        </authorList>
    </citation>
    <scope>NUCLEOTIDE SEQUENCE [LARGE SCALE GENOMIC DNA]</scope>
    <source>
        <strain evidence="5">Cep018-CH2</strain>
    </source>
</reference>
<protein>
    <recommendedName>
        <fullName evidence="3">DUF4048 domain-containing protein</fullName>
    </recommendedName>
</protein>
<feature type="region of interest" description="Disordered" evidence="2">
    <location>
        <begin position="137"/>
        <end position="175"/>
    </location>
</feature>
<dbReference type="Proteomes" id="UP000317257">
    <property type="component" value="Unassembled WGS sequence"/>
</dbReference>
<sequence length="669" mass="72025">MTAYLVTICVLDRCLALFDEHRHLSQRRLRLSLALAPRAGPVRRRRAVVAASTPFSAQNQRRRPHARRHCSRHSLYIPNLAERHLVMASHSEICRCSSAADRTPIESSILGNAICATTASNLALAAPEPAAAAAAAASQSSTSTTTTTATTATAVTTTTINTPGPPLSGKHKMNKHRSLDCSLDCSVMPPPPLPVDNVAQSPLSKRHPTADSSSRIPNRLSLTLPISLPTSDPTRPTPTATASTPPSIPPTLQDHSALPSPSNVNDFIIAIATKERRVMELREVLAREESELAALKKQFSSADAFRKSDTGLSDSTSRLFTPAADGCLPSPRQSIELDRRSLLLKNQGTPTQSRRTAFRGRHARTLSLLSPARSNSEFSVLEDRNGGDVGPLSIDQRSAQAVDSRLAKRASWQARTQQSAGVGSQLVQDFKLGIRAFVEDIRQITIGDEPINGQAQSPVPSHDLTVSGSMSHAGPTHPSWSRNSQIAQRTTSPLVASPSVPAPPMSLSNPKDVSLDKLRPMKGKHFSWTPLSFESMDDTDWANWESSPTAKSTRWSGSTVHSGAMDDIQSIPEHEEHTTPLKTKNLETPILSPNKLEEILPNVVNSLSPSNIKRTANHLLNEWEKSLAPATPAAQQANKENTPATATPYIATGSELSGTSSTLVSLYSA</sequence>
<evidence type="ECO:0000256" key="2">
    <source>
        <dbReference type="SAM" id="MobiDB-lite"/>
    </source>
</evidence>
<evidence type="ECO:0000313" key="5">
    <source>
        <dbReference type="Proteomes" id="UP000317257"/>
    </source>
</evidence>
<comment type="caution">
    <text evidence="4">The sequence shown here is derived from an EMBL/GenBank/DDBJ whole genome shotgun (WGS) entry which is preliminary data.</text>
</comment>
<name>A0A5C6G8U0_METRR</name>
<feature type="compositionally biased region" description="Low complexity" evidence="2">
    <location>
        <begin position="220"/>
        <end position="245"/>
    </location>
</feature>
<feature type="coiled-coil region" evidence="1">
    <location>
        <begin position="271"/>
        <end position="298"/>
    </location>
</feature>
<dbReference type="EMBL" id="SBHS01000030">
    <property type="protein sequence ID" value="TWU72293.1"/>
    <property type="molecule type" value="Genomic_DNA"/>
</dbReference>
<keyword evidence="1" id="KW-0175">Coiled coil</keyword>
<feature type="region of interest" description="Disordered" evidence="2">
    <location>
        <begin position="192"/>
        <end position="259"/>
    </location>
</feature>
<gene>
    <name evidence="4" type="ORF">ED733_003581</name>
</gene>
<accession>A0A5C6G8U0</accession>
<evidence type="ECO:0000256" key="1">
    <source>
        <dbReference type="SAM" id="Coils"/>
    </source>
</evidence>
<dbReference type="Pfam" id="PF13257">
    <property type="entry name" value="DUF4048"/>
    <property type="match status" value="1"/>
</dbReference>
<dbReference type="InterPro" id="IPR025122">
    <property type="entry name" value="DUF4048"/>
</dbReference>
<feature type="compositionally biased region" description="Low complexity" evidence="2">
    <location>
        <begin position="137"/>
        <end position="159"/>
    </location>
</feature>
<feature type="compositionally biased region" description="Polar residues" evidence="2">
    <location>
        <begin position="453"/>
        <end position="470"/>
    </location>
</feature>
<evidence type="ECO:0000313" key="4">
    <source>
        <dbReference type="EMBL" id="TWU72293.1"/>
    </source>
</evidence>
<dbReference type="AlphaFoldDB" id="A0A5C6G8U0"/>
<evidence type="ECO:0000259" key="3">
    <source>
        <dbReference type="Pfam" id="PF13257"/>
    </source>
</evidence>
<feature type="domain" description="DUF4048" evidence="3">
    <location>
        <begin position="362"/>
        <end position="462"/>
    </location>
</feature>
<proteinExistence type="predicted"/>
<feature type="compositionally biased region" description="Polar residues" evidence="2">
    <location>
        <begin position="478"/>
        <end position="491"/>
    </location>
</feature>
<feature type="region of interest" description="Disordered" evidence="2">
    <location>
        <begin position="450"/>
        <end position="513"/>
    </location>
</feature>